<dbReference type="EMBL" id="RRYP01003370">
    <property type="protein sequence ID" value="TNV83866.1"/>
    <property type="molecule type" value="Genomic_DNA"/>
</dbReference>
<dbReference type="Proteomes" id="UP000785679">
    <property type="component" value="Unassembled WGS sequence"/>
</dbReference>
<organism evidence="1 2">
    <name type="scientific">Halteria grandinella</name>
    <dbReference type="NCBI Taxonomy" id="5974"/>
    <lineage>
        <taxon>Eukaryota</taxon>
        <taxon>Sar</taxon>
        <taxon>Alveolata</taxon>
        <taxon>Ciliophora</taxon>
        <taxon>Intramacronucleata</taxon>
        <taxon>Spirotrichea</taxon>
        <taxon>Stichotrichia</taxon>
        <taxon>Sporadotrichida</taxon>
        <taxon>Halteriidae</taxon>
        <taxon>Halteria</taxon>
    </lineage>
</organism>
<accession>A0A8J8NXY7</accession>
<keyword evidence="2" id="KW-1185">Reference proteome</keyword>
<proteinExistence type="predicted"/>
<reference evidence="1" key="1">
    <citation type="submission" date="2019-06" db="EMBL/GenBank/DDBJ databases">
        <authorList>
            <person name="Zheng W."/>
        </authorList>
    </citation>
    <scope>NUCLEOTIDE SEQUENCE</scope>
    <source>
        <strain evidence="1">QDHG01</strain>
    </source>
</reference>
<comment type="caution">
    <text evidence="1">The sequence shown here is derived from an EMBL/GenBank/DDBJ whole genome shotgun (WGS) entry which is preliminary data.</text>
</comment>
<name>A0A8J8NXY7_HALGN</name>
<evidence type="ECO:0000313" key="1">
    <source>
        <dbReference type="EMBL" id="TNV83866.1"/>
    </source>
</evidence>
<dbReference type="AlphaFoldDB" id="A0A8J8NXY7"/>
<protein>
    <submittedName>
        <fullName evidence="1">Uncharacterized protein</fullName>
    </submittedName>
</protein>
<gene>
    <name evidence="1" type="ORF">FGO68_gene11489</name>
</gene>
<sequence>METEIQLLSIDYESNLKSAHIHNQRRKKRYLNQYKEGHLSIRSAGQYRFGKIKSKYIIIEVLSYSGQRRKVLQLMSQSSKALKLLAIQNLPIFIANLSSGKILISTSSELLRMLLKKNPDSANDKFKVLLQGFMQSKMLDYLLILGRYAPDSLRNLHKIAFKLHGLNRGETGQEPLISYENEILIKLREVIQKCKSLHTLQYPKYQLEIIKELVIMGNIKHLKFDKDQWRNLESNVVNYMLSASPNKQALDQLYNQNLTASIGESRSLRRDRIRPEVGRGRGQPVYQEEVEERKNKRLHTLEEMVLAFKEQPKETYVEVEKLTITYSSEIDDVGQLLRLIRPTKKLRIIWSAKIWSRYQRRDR</sequence>
<evidence type="ECO:0000313" key="2">
    <source>
        <dbReference type="Proteomes" id="UP000785679"/>
    </source>
</evidence>